<proteinExistence type="inferred from homology"/>
<dbReference type="PANTHER" id="PTHR22550:SF5">
    <property type="entry name" value="LEUCINE ZIPPER PROTEIN 4"/>
    <property type="match status" value="1"/>
</dbReference>
<evidence type="ECO:0000256" key="8">
    <source>
        <dbReference type="SAM" id="Phobius"/>
    </source>
</evidence>
<accession>A0A2N5GHF5</accession>
<gene>
    <name evidence="9" type="ORF">CU635_19450</name>
</gene>
<dbReference type="InterPro" id="IPR004995">
    <property type="entry name" value="Spore_Ger"/>
</dbReference>
<keyword evidence="4 8" id="KW-1133">Transmembrane helix</keyword>
<evidence type="ECO:0000313" key="10">
    <source>
        <dbReference type="Proteomes" id="UP000234951"/>
    </source>
</evidence>
<evidence type="ECO:0000256" key="2">
    <source>
        <dbReference type="ARBA" id="ARBA00005278"/>
    </source>
</evidence>
<dbReference type="GO" id="GO:0005886">
    <property type="term" value="C:plasma membrane"/>
    <property type="evidence" value="ECO:0007669"/>
    <property type="project" value="UniProtKB-SubCell"/>
</dbReference>
<dbReference type="Pfam" id="PF03323">
    <property type="entry name" value="GerA"/>
    <property type="match status" value="1"/>
</dbReference>
<name>A0A2N5GHF5_9BACI</name>
<sequence length="555" mass="61178">MGNNDYAEAGRFLRSFKNTIRKIIKLSSTAKKDPTGPNQKEPLKSSIQENIQFVKNAVGNSSDVTIRQIRIGNKANIRAAVLYTDGLADAKAINNFIMESLLLDMRRSELDQKISANPNTALQLLKEQALAVGGIKEVTDFETLLTAILSGDTVILIDGTAKGLIVAIRGWSQRGVQEPSSQTVIRGPREGFTETIRNNTMLIRRRIKDPSLWLETFEIGRVTKTEVSIMYINGIVNDKVLNEVRERLNRIDIDGILETGYIEELIEDETYTPFPTVYNTERPDVVAAGLLEGRIAILVDGTPFVLLVPAIFGQFLQAAEDYYQRWDIGSLIRFLRYTSLAISMIAPSLYIAVTTFHQEMLPAPLLINLAAQREGVPFPAFVEALMMEVTFEILREAGVRMPRAIGQAVSIVGALVIGQAAVEAGIISAAMVIVVAITAISSFVLPAFNMAISVRMLRFGLMILAASFGLFGITIGIMAIVLHLCSLRSFGIPYMSPFGPLIPADQKDMIFRVPIWGMFSRPRLISQKNVIREQNSPTGKPEGKGSVKSSMKTRL</sequence>
<dbReference type="InterPro" id="IPR050768">
    <property type="entry name" value="UPF0353/GerABKA_families"/>
</dbReference>
<dbReference type="RefSeq" id="WP_101579028.1">
    <property type="nucleotide sequence ID" value="NZ_PGVA01000057.1"/>
</dbReference>
<keyword evidence="3 8" id="KW-0812">Transmembrane</keyword>
<feature type="transmembrane region" description="Helical" evidence="8">
    <location>
        <begin position="337"/>
        <end position="356"/>
    </location>
</feature>
<evidence type="ECO:0000256" key="7">
    <source>
        <dbReference type="SAM" id="MobiDB-lite"/>
    </source>
</evidence>
<keyword evidence="5 6" id="KW-0472">Membrane</keyword>
<dbReference type="Proteomes" id="UP000234951">
    <property type="component" value="Unassembled WGS sequence"/>
</dbReference>
<evidence type="ECO:0000256" key="6">
    <source>
        <dbReference type="PIRNR" id="PIRNR005690"/>
    </source>
</evidence>
<comment type="caution">
    <text evidence="9">The sequence shown here is derived from an EMBL/GenBank/DDBJ whole genome shotgun (WGS) entry which is preliminary data.</text>
</comment>
<feature type="region of interest" description="Disordered" evidence="7">
    <location>
        <begin position="530"/>
        <end position="555"/>
    </location>
</feature>
<dbReference type="OrthoDB" id="9772630at2"/>
<reference evidence="9 10" key="1">
    <citation type="submission" date="2017-11" db="EMBL/GenBank/DDBJ databases">
        <title>Comparitive Functional Genomics of Dry Heat Resistant strains isolated from the Viking Spacecraft.</title>
        <authorList>
            <person name="Seuylemezian A."/>
            <person name="Cooper K."/>
            <person name="Vaishampayan P."/>
        </authorList>
    </citation>
    <scope>NUCLEOTIDE SEQUENCE [LARGE SCALE GENOMIC DNA]</scope>
    <source>
        <strain evidence="9 10">M4.6</strain>
    </source>
</reference>
<evidence type="ECO:0000256" key="4">
    <source>
        <dbReference type="ARBA" id="ARBA00022989"/>
    </source>
</evidence>
<evidence type="ECO:0000313" key="9">
    <source>
        <dbReference type="EMBL" id="PLR80181.1"/>
    </source>
</evidence>
<comment type="similarity">
    <text evidence="2 6">Belongs to the GerABKA family.</text>
</comment>
<evidence type="ECO:0000256" key="3">
    <source>
        <dbReference type="ARBA" id="ARBA00022692"/>
    </source>
</evidence>
<feature type="transmembrane region" description="Helical" evidence="8">
    <location>
        <begin position="426"/>
        <end position="448"/>
    </location>
</feature>
<dbReference type="AlphaFoldDB" id="A0A2N5GHF5"/>
<feature type="transmembrane region" description="Helical" evidence="8">
    <location>
        <begin position="295"/>
        <end position="316"/>
    </location>
</feature>
<evidence type="ECO:0000256" key="5">
    <source>
        <dbReference type="ARBA" id="ARBA00023136"/>
    </source>
</evidence>
<feature type="transmembrane region" description="Helical" evidence="8">
    <location>
        <begin position="460"/>
        <end position="484"/>
    </location>
</feature>
<dbReference type="PANTHER" id="PTHR22550">
    <property type="entry name" value="SPORE GERMINATION PROTEIN"/>
    <property type="match status" value="1"/>
</dbReference>
<organism evidence="9 10">
    <name type="scientific">Bacillus canaveralius</name>
    <dbReference type="NCBI Taxonomy" id="1403243"/>
    <lineage>
        <taxon>Bacteria</taxon>
        <taxon>Bacillati</taxon>
        <taxon>Bacillota</taxon>
        <taxon>Bacilli</taxon>
        <taxon>Bacillales</taxon>
        <taxon>Bacillaceae</taxon>
        <taxon>Bacillus</taxon>
    </lineage>
</organism>
<dbReference type="EMBL" id="PGVA01000057">
    <property type="protein sequence ID" value="PLR80181.1"/>
    <property type="molecule type" value="Genomic_DNA"/>
</dbReference>
<dbReference type="PIRSF" id="PIRSF005690">
    <property type="entry name" value="GerBA"/>
    <property type="match status" value="1"/>
</dbReference>
<dbReference type="GO" id="GO:0009847">
    <property type="term" value="P:spore germination"/>
    <property type="evidence" value="ECO:0007669"/>
    <property type="project" value="UniProtKB-UniRule"/>
</dbReference>
<comment type="subcellular location">
    <subcellularLocation>
        <location evidence="6">Cell membrane</location>
    </subcellularLocation>
    <subcellularLocation>
        <location evidence="1">Membrane</location>
        <topology evidence="1">Multi-pass membrane protein</topology>
    </subcellularLocation>
</comment>
<protein>
    <submittedName>
        <fullName evidence="9">Spore germination protein</fullName>
    </submittedName>
</protein>
<evidence type="ECO:0000256" key="1">
    <source>
        <dbReference type="ARBA" id="ARBA00004141"/>
    </source>
</evidence>